<evidence type="ECO:0000313" key="2">
    <source>
        <dbReference type="EMBL" id="KAK7017286.1"/>
    </source>
</evidence>
<gene>
    <name evidence="2" type="ORF">R3P38DRAFT_1320714</name>
</gene>
<proteinExistence type="predicted"/>
<feature type="region of interest" description="Disordered" evidence="1">
    <location>
        <begin position="34"/>
        <end position="124"/>
    </location>
</feature>
<feature type="compositionally biased region" description="Acidic residues" evidence="1">
    <location>
        <begin position="108"/>
        <end position="117"/>
    </location>
</feature>
<name>A0AAW0AUX6_9AGAR</name>
<protein>
    <submittedName>
        <fullName evidence="2">Uncharacterized protein</fullName>
    </submittedName>
</protein>
<organism evidence="2 3">
    <name type="scientific">Favolaschia claudopus</name>
    <dbReference type="NCBI Taxonomy" id="2862362"/>
    <lineage>
        <taxon>Eukaryota</taxon>
        <taxon>Fungi</taxon>
        <taxon>Dikarya</taxon>
        <taxon>Basidiomycota</taxon>
        <taxon>Agaricomycotina</taxon>
        <taxon>Agaricomycetes</taxon>
        <taxon>Agaricomycetidae</taxon>
        <taxon>Agaricales</taxon>
        <taxon>Marasmiineae</taxon>
        <taxon>Mycenaceae</taxon>
        <taxon>Favolaschia</taxon>
    </lineage>
</organism>
<evidence type="ECO:0000256" key="1">
    <source>
        <dbReference type="SAM" id="MobiDB-lite"/>
    </source>
</evidence>
<sequence>MDVDESNGDNTLENTRKCSKKWCQKRVPLDVTFKQCPRCRAVDARNQQAKRAAASSTASSSTGKARAQKRSRSHSSTEADPRPMNRARQQHEGSTADDGEPNHKTMESDDEVFEESGNEVHYLN</sequence>
<dbReference type="EMBL" id="JAWWNJ010000048">
    <property type="protein sequence ID" value="KAK7017286.1"/>
    <property type="molecule type" value="Genomic_DNA"/>
</dbReference>
<feature type="compositionally biased region" description="Low complexity" evidence="1">
    <location>
        <begin position="49"/>
        <end position="65"/>
    </location>
</feature>
<reference evidence="2 3" key="1">
    <citation type="journal article" date="2024" name="J Genomics">
        <title>Draft genome sequencing and assembly of Favolaschia claudopus CIRM-BRFM 2984 isolated from oak limbs.</title>
        <authorList>
            <person name="Navarro D."/>
            <person name="Drula E."/>
            <person name="Chaduli D."/>
            <person name="Cazenave R."/>
            <person name="Ahrendt S."/>
            <person name="Wang J."/>
            <person name="Lipzen A."/>
            <person name="Daum C."/>
            <person name="Barry K."/>
            <person name="Grigoriev I.V."/>
            <person name="Favel A."/>
            <person name="Rosso M.N."/>
            <person name="Martin F."/>
        </authorList>
    </citation>
    <scope>NUCLEOTIDE SEQUENCE [LARGE SCALE GENOMIC DNA]</scope>
    <source>
        <strain evidence="2 3">CIRM-BRFM 2984</strain>
    </source>
</reference>
<dbReference type="AlphaFoldDB" id="A0AAW0AUX6"/>
<comment type="caution">
    <text evidence="2">The sequence shown here is derived from an EMBL/GenBank/DDBJ whole genome shotgun (WGS) entry which is preliminary data.</text>
</comment>
<accession>A0AAW0AUX6</accession>
<keyword evidence="3" id="KW-1185">Reference proteome</keyword>
<evidence type="ECO:0000313" key="3">
    <source>
        <dbReference type="Proteomes" id="UP001362999"/>
    </source>
</evidence>
<dbReference type="Proteomes" id="UP001362999">
    <property type="component" value="Unassembled WGS sequence"/>
</dbReference>